<feature type="region of interest" description="Disordered" evidence="1">
    <location>
        <begin position="317"/>
        <end position="339"/>
    </location>
</feature>
<protein>
    <submittedName>
        <fullName evidence="2">Uncharacterized protein</fullName>
    </submittedName>
</protein>
<evidence type="ECO:0000256" key="1">
    <source>
        <dbReference type="SAM" id="MobiDB-lite"/>
    </source>
</evidence>
<keyword evidence="3" id="KW-1185">Reference proteome</keyword>
<organism evidence="2 3">
    <name type="scientific">Sarocladium strictum</name>
    <name type="common">Black bundle disease fungus</name>
    <name type="synonym">Acremonium strictum</name>
    <dbReference type="NCBI Taxonomy" id="5046"/>
    <lineage>
        <taxon>Eukaryota</taxon>
        <taxon>Fungi</taxon>
        <taxon>Dikarya</taxon>
        <taxon>Ascomycota</taxon>
        <taxon>Pezizomycotina</taxon>
        <taxon>Sordariomycetes</taxon>
        <taxon>Hypocreomycetidae</taxon>
        <taxon>Hypocreales</taxon>
        <taxon>Sarocladiaceae</taxon>
        <taxon>Sarocladium</taxon>
    </lineage>
</organism>
<dbReference type="Proteomes" id="UP001175261">
    <property type="component" value="Unassembled WGS sequence"/>
</dbReference>
<reference evidence="2" key="1">
    <citation type="submission" date="2022-10" db="EMBL/GenBank/DDBJ databases">
        <title>Determination and structural analysis of whole genome sequence of Sarocladium strictum F4-1.</title>
        <authorList>
            <person name="Hu L."/>
            <person name="Jiang Y."/>
        </authorList>
    </citation>
    <scope>NUCLEOTIDE SEQUENCE</scope>
    <source>
        <strain evidence="2">F4-1</strain>
    </source>
</reference>
<name>A0AA39GJ19_SARSR</name>
<feature type="region of interest" description="Disordered" evidence="1">
    <location>
        <begin position="186"/>
        <end position="287"/>
    </location>
</feature>
<feature type="region of interest" description="Disordered" evidence="1">
    <location>
        <begin position="140"/>
        <end position="160"/>
    </location>
</feature>
<feature type="compositionally biased region" description="Polar residues" evidence="1">
    <location>
        <begin position="85"/>
        <end position="98"/>
    </location>
</feature>
<feature type="compositionally biased region" description="Polar residues" evidence="1">
    <location>
        <begin position="107"/>
        <end position="117"/>
    </location>
</feature>
<dbReference type="EMBL" id="JAPDFR010000003">
    <property type="protein sequence ID" value="KAK0387854.1"/>
    <property type="molecule type" value="Genomic_DNA"/>
</dbReference>
<accession>A0AA39GJ19</accession>
<proteinExistence type="predicted"/>
<gene>
    <name evidence="2" type="ORF">NLU13_4099</name>
</gene>
<feature type="compositionally biased region" description="Basic and acidic residues" evidence="1">
    <location>
        <begin position="276"/>
        <end position="287"/>
    </location>
</feature>
<feature type="region of interest" description="Disordered" evidence="1">
    <location>
        <begin position="81"/>
        <end position="117"/>
    </location>
</feature>
<sequence>MAFPTSTNAGGWARSYIVRFSTEDHVKKALALDGAQKLDTGPEVFIRSAHRSKWNKQTPRNSCHESFYARNGNMRKVHPAHIAPSRSSSASTMPQTAQPRAGDVSEESSGPSTSLGQAVSIGIDHGQASLKRQGLITISDSDQNNEREPAGSPESKAQPVLIEGTDTVPDSQSTAASELDVKTVRKARSCGRDTVSRTTEAAKWDSDGCGKDMKRDSREEVPAGNPSQALGRDGSLAKKVKQKDRTPLQVDYPGDMTDDIAFPKLEKPKHAISGKTKNDDSSLGAEHKRTASIFSEAEITERKKAWNKIAMPLDLQKRATQKRDLLPTGGAKKGVKPKL</sequence>
<evidence type="ECO:0000313" key="2">
    <source>
        <dbReference type="EMBL" id="KAK0387854.1"/>
    </source>
</evidence>
<feature type="compositionally biased region" description="Basic and acidic residues" evidence="1">
    <location>
        <begin position="190"/>
        <end position="221"/>
    </location>
</feature>
<dbReference type="AlphaFoldDB" id="A0AA39GJ19"/>
<evidence type="ECO:0000313" key="3">
    <source>
        <dbReference type="Proteomes" id="UP001175261"/>
    </source>
</evidence>
<comment type="caution">
    <text evidence="2">The sequence shown here is derived from an EMBL/GenBank/DDBJ whole genome shotgun (WGS) entry which is preliminary data.</text>
</comment>